<keyword evidence="3" id="KW-1185">Reference proteome</keyword>
<proteinExistence type="predicted"/>
<name>A0A7W6NPV2_9CAUL</name>
<dbReference type="Proteomes" id="UP000529946">
    <property type="component" value="Unassembled WGS sequence"/>
</dbReference>
<dbReference type="RefSeq" id="WP_281378589.1">
    <property type="nucleotide sequence ID" value="NZ_BAAAER010000003.1"/>
</dbReference>
<accession>A0A7W6NPV2</accession>
<dbReference type="AlphaFoldDB" id="A0A7W6NPV2"/>
<evidence type="ECO:0000313" key="3">
    <source>
        <dbReference type="Proteomes" id="UP000529946"/>
    </source>
</evidence>
<evidence type="ECO:0000256" key="1">
    <source>
        <dbReference type="SAM" id="MobiDB-lite"/>
    </source>
</evidence>
<sequence length="41" mass="4593">MTAFVNALKSLLSLYGVGPRSSLRRRPEPVSISHAERRRLA</sequence>
<evidence type="ECO:0000313" key="2">
    <source>
        <dbReference type="EMBL" id="MBB4083790.1"/>
    </source>
</evidence>
<organism evidence="2 3">
    <name type="scientific">Brevundimonas lenta</name>
    <dbReference type="NCBI Taxonomy" id="424796"/>
    <lineage>
        <taxon>Bacteria</taxon>
        <taxon>Pseudomonadati</taxon>
        <taxon>Pseudomonadota</taxon>
        <taxon>Alphaproteobacteria</taxon>
        <taxon>Caulobacterales</taxon>
        <taxon>Caulobacteraceae</taxon>
        <taxon>Brevundimonas</taxon>
    </lineage>
</organism>
<reference evidence="2 3" key="1">
    <citation type="submission" date="2020-08" db="EMBL/GenBank/DDBJ databases">
        <title>Genomic Encyclopedia of Type Strains, Phase IV (KMG-IV): sequencing the most valuable type-strain genomes for metagenomic binning, comparative biology and taxonomic classification.</title>
        <authorList>
            <person name="Goeker M."/>
        </authorList>
    </citation>
    <scope>NUCLEOTIDE SEQUENCE [LARGE SCALE GENOMIC DNA]</scope>
    <source>
        <strain evidence="2 3">DSM 23960</strain>
    </source>
</reference>
<feature type="region of interest" description="Disordered" evidence="1">
    <location>
        <begin position="19"/>
        <end position="41"/>
    </location>
</feature>
<protein>
    <submittedName>
        <fullName evidence="2">Uncharacterized protein</fullName>
    </submittedName>
</protein>
<comment type="caution">
    <text evidence="2">The sequence shown here is derived from an EMBL/GenBank/DDBJ whole genome shotgun (WGS) entry which is preliminary data.</text>
</comment>
<gene>
    <name evidence="2" type="ORF">GGR12_002678</name>
</gene>
<dbReference type="EMBL" id="JACIDM010000003">
    <property type="protein sequence ID" value="MBB4083790.1"/>
    <property type="molecule type" value="Genomic_DNA"/>
</dbReference>